<evidence type="ECO:0000313" key="2">
    <source>
        <dbReference type="EMBL" id="XIA21601.1"/>
    </source>
</evidence>
<dbReference type="NCBIfam" id="TIGR03317">
    <property type="entry name" value="ygfZ_signature"/>
    <property type="match status" value="1"/>
</dbReference>
<sequence>MHASPIAETLLLEGPDAGAFAHAQFSSKVDGLAVGRWQFSAWLDAKGRVRALFHLARLEEQRYLLLLRGGDAAAMVEALQRFVFRSRVRLTALPARGLSTGPAQPLHVMTMEGDAVSLGCGSHALLVSATASTDDAWRALQLRDGWPWLPAPMLGTSLPAALSLQRLDAVAVDKGCYPGQEIVARLHFRGGHKRHLHRGTTSQPVQAGDALRIDDREVGCVLDVVDGDGASDVLLVLDDDIAAQLRAGATPSFQRALALTLQTSWSA</sequence>
<dbReference type="PANTHER" id="PTHR22602">
    <property type="entry name" value="TRANSFERASE CAF17, MITOCHONDRIAL-RELATED"/>
    <property type="match status" value="1"/>
</dbReference>
<dbReference type="SUPFAM" id="SSF103025">
    <property type="entry name" value="Folate-binding domain"/>
    <property type="match status" value="1"/>
</dbReference>
<accession>A0AB74UY51</accession>
<dbReference type="AlphaFoldDB" id="A0AB74UY51"/>
<gene>
    <name evidence="2" type="ORF">ACFCQI_14925</name>
</gene>
<dbReference type="InterPro" id="IPR027266">
    <property type="entry name" value="TrmE/GcvT-like"/>
</dbReference>
<name>A0AB74UY51_9GAMM</name>
<keyword evidence="1" id="KW-0809">Transit peptide</keyword>
<dbReference type="Gene3D" id="3.30.1360.120">
    <property type="entry name" value="Probable tRNA modification gtpase trme, domain 1"/>
    <property type="match status" value="1"/>
</dbReference>
<dbReference type="GO" id="GO:0016226">
    <property type="term" value="P:iron-sulfur cluster assembly"/>
    <property type="evidence" value="ECO:0007669"/>
    <property type="project" value="TreeGrafter"/>
</dbReference>
<organism evidence="2">
    <name type="scientific">Rhodanobacter sp. FW102-FHT14D06</name>
    <dbReference type="NCBI Taxonomy" id="3351461"/>
    <lineage>
        <taxon>Bacteria</taxon>
        <taxon>Pseudomonadati</taxon>
        <taxon>Pseudomonadota</taxon>
        <taxon>Gammaproteobacteria</taxon>
        <taxon>Lysobacterales</taxon>
        <taxon>Rhodanobacteraceae</taxon>
        <taxon>Rhodanobacter</taxon>
    </lineage>
</organism>
<dbReference type="RefSeq" id="WP_395117954.1">
    <property type="nucleotide sequence ID" value="NZ_CP170722.1"/>
</dbReference>
<dbReference type="Gene3D" id="2.40.30.160">
    <property type="match status" value="1"/>
</dbReference>
<dbReference type="InterPro" id="IPR017703">
    <property type="entry name" value="YgfZ/GCV_T_CS"/>
</dbReference>
<protein>
    <submittedName>
        <fullName evidence="2">YgfZ/GcvT domain-containing protein</fullName>
    </submittedName>
</protein>
<reference evidence="2" key="1">
    <citation type="submission" date="2024-10" db="EMBL/GenBank/DDBJ databases">
        <authorList>
            <person name="Lesea H.P."/>
            <person name="Kuehl J.V."/>
            <person name="Chandonia J.-M."/>
        </authorList>
    </citation>
    <scope>NUCLEOTIDE SEQUENCE</scope>
    <source>
        <strain evidence="2">FW102-FHT14D06</strain>
    </source>
</reference>
<dbReference type="PANTHER" id="PTHR22602:SF0">
    <property type="entry name" value="TRANSFERASE CAF17, MITOCHONDRIAL-RELATED"/>
    <property type="match status" value="1"/>
</dbReference>
<dbReference type="EMBL" id="CP170722">
    <property type="protein sequence ID" value="XIA21601.1"/>
    <property type="molecule type" value="Genomic_DNA"/>
</dbReference>
<proteinExistence type="predicted"/>
<dbReference type="InterPro" id="IPR045179">
    <property type="entry name" value="YgfZ/GcvT"/>
</dbReference>
<evidence type="ECO:0000256" key="1">
    <source>
        <dbReference type="ARBA" id="ARBA00022946"/>
    </source>
</evidence>